<gene>
    <name evidence="3" type="ORF">GCM10012286_14660</name>
</gene>
<sequence>MSGPTPLPPRASGEDTLSIRLAGRRPGGTAPHPRRRPSWAQPDPMEDEPRRGGPRRLAAACPRTRGGPRAQSGSRTQSGPPAHGEPPRRRATLRPARPDDPVDQLAAELADDIGAAVHPYEVAAVLESQGMTGDRIQETYGHPDLFSLADALYERVPRSHPEPGAPPDPWRPDHLRCALRGLLFALPGAAYPLAAGGLLGGPGLHALIAAALVSWAWSQALSHRAYLRLAAGPREAARTLLRGAPPGVVCATAAGLAVAGPGPASVFAVGQSCYLAAAGVLLVLGREKLLAVALLPVVAGAAALPWWQPPTALRLGLPVLTVALAVVAAWHVLRPALRADPAPGPVPRLAHSLPYGLFGLAAGTLATLAGRQDPYAVIVLTLSMGPAEWLLFRYRGLAVAALRSSTTPGGFRLRSTRALAVCVSAYLAPIAASTPLIDTPPAQLLSLGTVLWTALLLQAFGVAWPSAALCLGAAATATALPYVSSLPAATAQLVGCTAAAPVLLAAAVRHLGRPTAHA</sequence>
<feature type="transmembrane region" description="Helical" evidence="2">
    <location>
        <begin position="375"/>
        <end position="394"/>
    </location>
</feature>
<feature type="transmembrane region" description="Helical" evidence="2">
    <location>
        <begin position="264"/>
        <end position="284"/>
    </location>
</feature>
<feature type="region of interest" description="Disordered" evidence="1">
    <location>
        <begin position="1"/>
        <end position="100"/>
    </location>
</feature>
<evidence type="ECO:0000256" key="1">
    <source>
        <dbReference type="SAM" id="MobiDB-lite"/>
    </source>
</evidence>
<feature type="transmembrane region" description="Helical" evidence="2">
    <location>
        <begin position="415"/>
        <end position="437"/>
    </location>
</feature>
<accession>A0ABQ2LKQ6</accession>
<dbReference type="Proteomes" id="UP000656881">
    <property type="component" value="Unassembled WGS sequence"/>
</dbReference>
<proteinExistence type="predicted"/>
<keyword evidence="2" id="KW-0812">Transmembrane</keyword>
<feature type="transmembrane region" description="Helical" evidence="2">
    <location>
        <begin position="206"/>
        <end position="227"/>
    </location>
</feature>
<keyword evidence="2" id="KW-1133">Transmembrane helix</keyword>
<dbReference type="RefSeq" id="WP_189173281.1">
    <property type="nucleotide sequence ID" value="NZ_BMNG01000003.1"/>
</dbReference>
<evidence type="ECO:0008006" key="5">
    <source>
        <dbReference type="Google" id="ProtNLM"/>
    </source>
</evidence>
<evidence type="ECO:0000313" key="4">
    <source>
        <dbReference type="Proteomes" id="UP000656881"/>
    </source>
</evidence>
<keyword evidence="4" id="KW-1185">Reference proteome</keyword>
<name>A0ABQ2LKQ6_9ACTN</name>
<dbReference type="EMBL" id="BMNG01000003">
    <property type="protein sequence ID" value="GGO38913.1"/>
    <property type="molecule type" value="Genomic_DNA"/>
</dbReference>
<feature type="transmembrane region" description="Helical" evidence="2">
    <location>
        <begin position="289"/>
        <end position="307"/>
    </location>
</feature>
<feature type="transmembrane region" description="Helical" evidence="2">
    <location>
        <begin position="353"/>
        <end position="369"/>
    </location>
</feature>
<feature type="transmembrane region" description="Helical" evidence="2">
    <location>
        <begin position="489"/>
        <end position="508"/>
    </location>
</feature>
<feature type="transmembrane region" description="Helical" evidence="2">
    <location>
        <begin position="239"/>
        <end position="258"/>
    </location>
</feature>
<keyword evidence="2" id="KW-0472">Membrane</keyword>
<feature type="transmembrane region" description="Helical" evidence="2">
    <location>
        <begin position="313"/>
        <end position="333"/>
    </location>
</feature>
<organism evidence="3 4">
    <name type="scientific">Streptomyces lasiicapitis</name>
    <dbReference type="NCBI Taxonomy" id="1923961"/>
    <lineage>
        <taxon>Bacteria</taxon>
        <taxon>Bacillati</taxon>
        <taxon>Actinomycetota</taxon>
        <taxon>Actinomycetes</taxon>
        <taxon>Kitasatosporales</taxon>
        <taxon>Streptomycetaceae</taxon>
        <taxon>Streptomyces</taxon>
    </lineage>
</organism>
<evidence type="ECO:0000256" key="2">
    <source>
        <dbReference type="SAM" id="Phobius"/>
    </source>
</evidence>
<protein>
    <recommendedName>
        <fullName evidence="5">Integral membrane protein</fullName>
    </recommendedName>
</protein>
<comment type="caution">
    <text evidence="3">The sequence shown here is derived from an EMBL/GenBank/DDBJ whole genome shotgun (WGS) entry which is preliminary data.</text>
</comment>
<reference evidence="4" key="1">
    <citation type="journal article" date="2019" name="Int. J. Syst. Evol. Microbiol.">
        <title>The Global Catalogue of Microorganisms (GCM) 10K type strain sequencing project: providing services to taxonomists for standard genome sequencing and annotation.</title>
        <authorList>
            <consortium name="The Broad Institute Genomics Platform"/>
            <consortium name="The Broad Institute Genome Sequencing Center for Infectious Disease"/>
            <person name="Wu L."/>
            <person name="Ma J."/>
        </authorList>
    </citation>
    <scope>NUCLEOTIDE SEQUENCE [LARGE SCALE GENOMIC DNA]</scope>
    <source>
        <strain evidence="4">CGMCC 4.7349</strain>
    </source>
</reference>
<evidence type="ECO:0000313" key="3">
    <source>
        <dbReference type="EMBL" id="GGO38913.1"/>
    </source>
</evidence>